<proteinExistence type="predicted"/>
<reference evidence="3" key="1">
    <citation type="journal article" date="2019" name="Int. J. Syst. Evol. Microbiol.">
        <title>The Global Catalogue of Microorganisms (GCM) 10K type strain sequencing project: providing services to taxonomists for standard genome sequencing and annotation.</title>
        <authorList>
            <consortium name="The Broad Institute Genomics Platform"/>
            <consortium name="The Broad Institute Genome Sequencing Center for Infectious Disease"/>
            <person name="Wu L."/>
            <person name="Ma J."/>
        </authorList>
    </citation>
    <scope>NUCLEOTIDE SEQUENCE [LARGE SCALE GENOMIC DNA]</scope>
    <source>
        <strain evidence="3">CGMCC 1.19061</strain>
    </source>
</reference>
<feature type="transmembrane region" description="Helical" evidence="1">
    <location>
        <begin position="158"/>
        <end position="191"/>
    </location>
</feature>
<keyword evidence="1" id="KW-1133">Transmembrane helix</keyword>
<dbReference type="RefSeq" id="WP_379965893.1">
    <property type="nucleotide sequence ID" value="NZ_JBHSGT010000053.1"/>
</dbReference>
<dbReference type="Proteomes" id="UP001596026">
    <property type="component" value="Unassembled WGS sequence"/>
</dbReference>
<sequence>MPTKIKRVLLLLITGGIIAIVIISNMRTSKTLLDVFYAYFAGPVVLLSEWKHNVDVSGIWSYGFSFLYPISYVINMIFGLLNIDLEFFKNVVIWQGNPQKYWIQAFPDMPMNAFSTMFYFFYQDLRYLGVMLFSFIFGGISSSIYYKAYVEKRINYLMFYLLIVKAIVGSFMIWQLGSTSFFVSILMMWLCLDNRNTKYNRIYS</sequence>
<protein>
    <submittedName>
        <fullName evidence="2">Oligosaccharide repeat unit polymerase</fullName>
    </submittedName>
</protein>
<accession>A0ABV9M7M7</accession>
<feature type="transmembrane region" description="Helical" evidence="1">
    <location>
        <begin position="7"/>
        <end position="25"/>
    </location>
</feature>
<feature type="transmembrane region" description="Helical" evidence="1">
    <location>
        <begin position="59"/>
        <end position="81"/>
    </location>
</feature>
<name>A0ABV9M7M7_9ENTE</name>
<keyword evidence="1" id="KW-0472">Membrane</keyword>
<feature type="transmembrane region" description="Helical" evidence="1">
    <location>
        <begin position="101"/>
        <end position="121"/>
    </location>
</feature>
<organism evidence="2 3">
    <name type="scientific">Enterococcus eurekensis</name>
    <dbReference type="NCBI Taxonomy" id="1159753"/>
    <lineage>
        <taxon>Bacteria</taxon>
        <taxon>Bacillati</taxon>
        <taxon>Bacillota</taxon>
        <taxon>Bacilli</taxon>
        <taxon>Lactobacillales</taxon>
        <taxon>Enterococcaceae</taxon>
        <taxon>Enterococcus</taxon>
    </lineage>
</organism>
<keyword evidence="3" id="KW-1185">Reference proteome</keyword>
<dbReference type="EMBL" id="JBHSGT010000053">
    <property type="protein sequence ID" value="MFC4710613.1"/>
    <property type="molecule type" value="Genomic_DNA"/>
</dbReference>
<evidence type="ECO:0000313" key="3">
    <source>
        <dbReference type="Proteomes" id="UP001596026"/>
    </source>
</evidence>
<evidence type="ECO:0000313" key="2">
    <source>
        <dbReference type="EMBL" id="MFC4710613.1"/>
    </source>
</evidence>
<comment type="caution">
    <text evidence="2">The sequence shown here is derived from an EMBL/GenBank/DDBJ whole genome shotgun (WGS) entry which is preliminary data.</text>
</comment>
<keyword evidence="1" id="KW-0812">Transmembrane</keyword>
<dbReference type="NCBIfam" id="TIGR04370">
    <property type="entry name" value="glyco_rpt_poly"/>
    <property type="match status" value="1"/>
</dbReference>
<gene>
    <name evidence="2" type="ORF">ACFO3L_08360</name>
</gene>
<feature type="transmembrane region" description="Helical" evidence="1">
    <location>
        <begin position="128"/>
        <end position="146"/>
    </location>
</feature>
<evidence type="ECO:0000256" key="1">
    <source>
        <dbReference type="SAM" id="Phobius"/>
    </source>
</evidence>